<dbReference type="AlphaFoldDB" id="A0A8J5NWQ8"/>
<name>A0A8J5NWQ8_FUSOX</name>
<reference evidence="1" key="1">
    <citation type="submission" date="2021-04" db="EMBL/GenBank/DDBJ databases">
        <title>First draft genome resource for Brassicaceae pathogens Fusarium oxysporum f. sp. raphani and Fusarium oxysporum f. sp. rapae.</title>
        <authorList>
            <person name="Asai S."/>
        </authorList>
    </citation>
    <scope>NUCLEOTIDE SEQUENCE</scope>
    <source>
        <strain evidence="1">Tf1208</strain>
    </source>
</reference>
<accession>A0A8J5NWQ8</accession>
<evidence type="ECO:0000313" key="2">
    <source>
        <dbReference type="Proteomes" id="UP000694050"/>
    </source>
</evidence>
<dbReference type="Proteomes" id="UP000694050">
    <property type="component" value="Unassembled WGS sequence"/>
</dbReference>
<protein>
    <submittedName>
        <fullName evidence="1">Uncharacterized protein</fullName>
    </submittedName>
</protein>
<proteinExistence type="predicted"/>
<evidence type="ECO:0000313" key="1">
    <source>
        <dbReference type="EMBL" id="KAG7410038.1"/>
    </source>
</evidence>
<comment type="caution">
    <text evidence="1">The sequence shown here is derived from an EMBL/GenBank/DDBJ whole genome shotgun (WGS) entry which is preliminary data.</text>
</comment>
<gene>
    <name evidence="1" type="ORF">Forpe1208_v010752</name>
</gene>
<dbReference type="EMBL" id="JAELUQ010000008">
    <property type="protein sequence ID" value="KAG7410038.1"/>
    <property type="molecule type" value="Genomic_DNA"/>
</dbReference>
<organism evidence="1 2">
    <name type="scientific">Fusarium oxysporum f. sp. rapae</name>
    <dbReference type="NCBI Taxonomy" id="485398"/>
    <lineage>
        <taxon>Eukaryota</taxon>
        <taxon>Fungi</taxon>
        <taxon>Dikarya</taxon>
        <taxon>Ascomycota</taxon>
        <taxon>Pezizomycotina</taxon>
        <taxon>Sordariomycetes</taxon>
        <taxon>Hypocreomycetidae</taxon>
        <taxon>Hypocreales</taxon>
        <taxon>Nectriaceae</taxon>
        <taxon>Fusarium</taxon>
        <taxon>Fusarium oxysporum species complex</taxon>
    </lineage>
</organism>
<sequence>MPVRLPCLGTREYRHLRGHNDLRLGPFETKYYNLVPKLCALLGESVLSSRRLTMSQSIARWMLHTDHRPPVS</sequence>